<dbReference type="GO" id="GO:0042777">
    <property type="term" value="P:proton motive force-driven plasma membrane ATP synthesis"/>
    <property type="evidence" value="ECO:0007669"/>
    <property type="project" value="UniProtKB-UniRule"/>
</dbReference>
<comment type="subcellular location">
    <subcellularLocation>
        <location evidence="8">Cell membrane</location>
        <topology evidence="8">Peripheral membrane protein</topology>
    </subcellularLocation>
</comment>
<dbReference type="InterPro" id="IPR004100">
    <property type="entry name" value="ATPase_F1/V1/A1_a/bsu_N"/>
</dbReference>
<evidence type="ECO:0000256" key="7">
    <source>
        <dbReference type="ARBA" id="ARBA00023310"/>
    </source>
</evidence>
<keyword evidence="5 8" id="KW-0406">Ion transport</keyword>
<dbReference type="GO" id="GO:0005886">
    <property type="term" value="C:plasma membrane"/>
    <property type="evidence" value="ECO:0007669"/>
    <property type="project" value="UniProtKB-SubCell"/>
</dbReference>
<evidence type="ECO:0000256" key="8">
    <source>
        <dbReference type="HAMAP-Rule" id="MF_00310"/>
    </source>
</evidence>
<dbReference type="InterPro" id="IPR022879">
    <property type="entry name" value="V-ATPase_su_B/beta"/>
</dbReference>
<gene>
    <name evidence="8" type="primary">atpB</name>
    <name evidence="12" type="ORF">C461_14308</name>
</gene>
<dbReference type="InterPro" id="IPR055190">
    <property type="entry name" value="ATP-synt_VA_C"/>
</dbReference>
<keyword evidence="3 8" id="KW-1003">Cell membrane</keyword>
<feature type="domain" description="ATP synthase A/B type C-terminal" evidence="11">
    <location>
        <begin position="360"/>
        <end position="459"/>
    </location>
</feature>
<keyword evidence="4 8" id="KW-0375">Hydrogen ion transport</keyword>
<dbReference type="Proteomes" id="UP000011575">
    <property type="component" value="Unassembled WGS sequence"/>
</dbReference>
<evidence type="ECO:0000313" key="12">
    <source>
        <dbReference type="EMBL" id="EMA65276.1"/>
    </source>
</evidence>
<proteinExistence type="inferred from homology"/>
<dbReference type="GO" id="GO:0005524">
    <property type="term" value="F:ATP binding"/>
    <property type="evidence" value="ECO:0007669"/>
    <property type="project" value="UniProtKB-UniRule"/>
</dbReference>
<comment type="caution">
    <text evidence="12">The sequence shown here is derived from an EMBL/GenBank/DDBJ whole genome shotgun (WGS) entry which is preliminary data.</text>
</comment>
<comment type="similarity">
    <text evidence="1 8">Belongs to the ATPase alpha/beta chains family.</text>
</comment>
<sequence length="474" mass="52604">MKEYQTITEISGPLVYAEVDEAIGYDEIVEIETAQGETLRGQVLESSEGVVAIQVFEGTSGIDQNASVRFLGETMKMPVTEDLLGRVLDGSGRPIDDGPEIVPEERQDIVGAAINPYSREYPEEFIETGVSAIDGMNTLVRGQKLPIFSSSGQPHSELAMQIARQASVPEEEEESDDEEGSEFAVIFGAMGITAEEANEFMADFERTGALERSVVFMNLADDPAVERTVTPRMVLTTAEYLAFEKDYHVLVILTDMTNYCEALREIGAAREEVPGRRGYPGYMYTDLAQLYERAGRIQGRDGSVTQIPILTMPGDDDTHPIPDLTGYITEGQIYVDPDLNSQGLQPPINVLPSLSRLMDDGIGEGLTRADHADVKDQMFAAYAEGEDLRDLVNIVGREALSELDNKYLDFADAFESEFVDQGFDQNRDIEETLELGWDLLSMLPKDALNRIDEDFIEEHYREDDSEREVVEAAD</sequence>
<dbReference type="InterPro" id="IPR000194">
    <property type="entry name" value="ATPase_F1/V1/A1_a/bsu_nucl-bd"/>
</dbReference>
<dbReference type="Pfam" id="PF00006">
    <property type="entry name" value="ATP-synt_ab"/>
    <property type="match status" value="1"/>
</dbReference>
<protein>
    <recommendedName>
        <fullName evidence="8">A-type ATP synthase subunit B</fullName>
    </recommendedName>
</protein>
<keyword evidence="6 8" id="KW-0472">Membrane</keyword>
<evidence type="ECO:0000256" key="4">
    <source>
        <dbReference type="ARBA" id="ARBA00022781"/>
    </source>
</evidence>
<feature type="domain" description="ATPase F1/V1/A1 complex alpha/beta subunit N-terminal" evidence="10">
    <location>
        <begin position="7"/>
        <end position="72"/>
    </location>
</feature>
<evidence type="ECO:0000256" key="5">
    <source>
        <dbReference type="ARBA" id="ARBA00023065"/>
    </source>
</evidence>
<dbReference type="Pfam" id="PF22919">
    <property type="entry name" value="ATP-synt_VA_C"/>
    <property type="match status" value="1"/>
</dbReference>
<keyword evidence="2 8" id="KW-0813">Transport</keyword>
<dbReference type="InterPro" id="IPR020003">
    <property type="entry name" value="ATPase_a/bsu_AS"/>
</dbReference>
<evidence type="ECO:0000259" key="9">
    <source>
        <dbReference type="Pfam" id="PF00006"/>
    </source>
</evidence>
<dbReference type="GO" id="GO:0016787">
    <property type="term" value="F:hydrolase activity"/>
    <property type="evidence" value="ECO:0007669"/>
    <property type="project" value="UniProtKB-KW"/>
</dbReference>
<dbReference type="PANTHER" id="PTHR43389:SF4">
    <property type="entry name" value="V-TYPE PROTON ATPASE SUBUNIT B"/>
    <property type="match status" value="1"/>
</dbReference>
<evidence type="ECO:0000256" key="3">
    <source>
        <dbReference type="ARBA" id="ARBA00022475"/>
    </source>
</evidence>
<evidence type="ECO:0000256" key="1">
    <source>
        <dbReference type="ARBA" id="ARBA00008936"/>
    </source>
</evidence>
<dbReference type="CDD" id="cd18112">
    <property type="entry name" value="ATP-synt_V_A-type_beta_C"/>
    <property type="match status" value="1"/>
</dbReference>
<dbReference type="CDD" id="cd01135">
    <property type="entry name" value="V_A-ATPase_B"/>
    <property type="match status" value="1"/>
</dbReference>
<feature type="domain" description="ATPase F1/V1/A1 complex alpha/beta subunit nucleotide-binding" evidence="9">
    <location>
        <begin position="129"/>
        <end position="355"/>
    </location>
</feature>
<dbReference type="PROSITE" id="PS00152">
    <property type="entry name" value="ATPASE_ALPHA_BETA"/>
    <property type="match status" value="1"/>
</dbReference>
<accession>M0P5B7</accession>
<dbReference type="SUPFAM" id="SSF47917">
    <property type="entry name" value="C-terminal domain of alpha and beta subunits of F1 ATP synthase"/>
    <property type="match status" value="1"/>
</dbReference>
<dbReference type="SUPFAM" id="SSF52540">
    <property type="entry name" value="P-loop containing nucleoside triphosphate hydrolases"/>
    <property type="match status" value="1"/>
</dbReference>
<dbReference type="HAMAP" id="MF_00310">
    <property type="entry name" value="ATP_synth_B_arch"/>
    <property type="match status" value="1"/>
</dbReference>
<dbReference type="Pfam" id="PF02874">
    <property type="entry name" value="ATP-synt_ab_N"/>
    <property type="match status" value="1"/>
</dbReference>
<dbReference type="Gene3D" id="3.40.50.12240">
    <property type="match status" value="1"/>
</dbReference>
<dbReference type="CDD" id="cd18118">
    <property type="entry name" value="ATP-synt_V_A-type_beta_N"/>
    <property type="match status" value="1"/>
</dbReference>
<dbReference type="STRING" id="1230454.C461_14308"/>
<dbReference type="GO" id="GO:0046933">
    <property type="term" value="F:proton-transporting ATP synthase activity, rotational mechanism"/>
    <property type="evidence" value="ECO:0007669"/>
    <property type="project" value="UniProtKB-UniRule"/>
</dbReference>
<dbReference type="InterPro" id="IPR027417">
    <property type="entry name" value="P-loop_NTPase"/>
</dbReference>
<dbReference type="RefSeq" id="WP_008002381.1">
    <property type="nucleotide sequence ID" value="NZ_AOJI01000033.1"/>
</dbReference>
<dbReference type="PATRIC" id="fig|1230454.4.peg.2877"/>
<comment type="subunit">
    <text evidence="8">Has multiple subunits with at least A(3), B(3), C, D, E, F, H, I and proteolipid K(x).</text>
</comment>
<keyword evidence="13" id="KW-1185">Reference proteome</keyword>
<keyword evidence="12" id="KW-0378">Hydrolase</keyword>
<dbReference type="AlphaFoldDB" id="M0P5B7"/>
<dbReference type="NCBIfam" id="NF003235">
    <property type="entry name" value="PRK04196.1"/>
    <property type="match status" value="1"/>
</dbReference>
<dbReference type="EMBL" id="AOJI01000033">
    <property type="protein sequence ID" value="EMA65276.1"/>
    <property type="molecule type" value="Genomic_DNA"/>
</dbReference>
<evidence type="ECO:0000313" key="13">
    <source>
        <dbReference type="Proteomes" id="UP000011575"/>
    </source>
</evidence>
<comment type="function">
    <text evidence="8">Component of the A-type ATP synthase that produces ATP from ADP in the presence of a proton gradient across the membrane. The B chain is a regulatory subunit.</text>
</comment>
<reference evidence="12 13" key="1">
    <citation type="journal article" date="2014" name="PLoS Genet.">
        <title>Phylogenetically driven sequencing of extremely halophilic archaea reveals strategies for static and dynamic osmo-response.</title>
        <authorList>
            <person name="Becker E.A."/>
            <person name="Seitzer P.M."/>
            <person name="Tritt A."/>
            <person name="Larsen D."/>
            <person name="Krusor M."/>
            <person name="Yao A.I."/>
            <person name="Wu D."/>
            <person name="Madern D."/>
            <person name="Eisen J.A."/>
            <person name="Darling A.E."/>
            <person name="Facciotti M.T."/>
        </authorList>
    </citation>
    <scope>NUCLEOTIDE SEQUENCE [LARGE SCALE GENOMIC DNA]</scope>
    <source>
        <strain evidence="12 13">JCM 13560</strain>
    </source>
</reference>
<name>M0P5B7_9EURY</name>
<evidence type="ECO:0000259" key="10">
    <source>
        <dbReference type="Pfam" id="PF02874"/>
    </source>
</evidence>
<dbReference type="OrthoDB" id="32941at2157"/>
<evidence type="ECO:0000256" key="2">
    <source>
        <dbReference type="ARBA" id="ARBA00022448"/>
    </source>
</evidence>
<dbReference type="PIRSF" id="PIRSF039114">
    <property type="entry name" value="V-ATPsynth_beta/V-ATPase_B"/>
    <property type="match status" value="1"/>
</dbReference>
<organism evidence="12 13">
    <name type="scientific">Halorubrum aidingense JCM 13560</name>
    <dbReference type="NCBI Taxonomy" id="1230454"/>
    <lineage>
        <taxon>Archaea</taxon>
        <taxon>Methanobacteriati</taxon>
        <taxon>Methanobacteriota</taxon>
        <taxon>Stenosarchaea group</taxon>
        <taxon>Halobacteria</taxon>
        <taxon>Halobacteriales</taxon>
        <taxon>Haloferacaceae</taxon>
        <taxon>Halorubrum</taxon>
    </lineage>
</organism>
<dbReference type="PANTHER" id="PTHR43389">
    <property type="entry name" value="V-TYPE PROTON ATPASE SUBUNIT B"/>
    <property type="match status" value="1"/>
</dbReference>
<evidence type="ECO:0000256" key="6">
    <source>
        <dbReference type="ARBA" id="ARBA00023136"/>
    </source>
</evidence>
<keyword evidence="7 8" id="KW-0066">ATP synthesis</keyword>
<evidence type="ECO:0000259" key="11">
    <source>
        <dbReference type="Pfam" id="PF22919"/>
    </source>
</evidence>